<reference evidence="1" key="1">
    <citation type="submission" date="2017-02" db="EMBL/GenBank/DDBJ databases">
        <title>Delving into the versatile metabolic prowess of the omnipresent phylum Bacteroidetes.</title>
        <authorList>
            <person name="Nobu M.K."/>
            <person name="Mei R."/>
            <person name="Narihiro T."/>
            <person name="Kuroda K."/>
            <person name="Liu W.-T."/>
        </authorList>
    </citation>
    <scope>NUCLEOTIDE SEQUENCE</scope>
    <source>
        <strain evidence="1">ADurb.Bin160</strain>
    </source>
</reference>
<dbReference type="Proteomes" id="UP000485621">
    <property type="component" value="Unassembled WGS sequence"/>
</dbReference>
<accession>A0A1V5ZN84</accession>
<dbReference type="EMBL" id="MWDB01000018">
    <property type="protein sequence ID" value="OQB41354.1"/>
    <property type="molecule type" value="Genomic_DNA"/>
</dbReference>
<sequence>MVYQFSLVASNCFVSHFFIHNNSISKAGKLCPSHTIKMVFWFFSIMLPSFEKESYIKVTLSQLVISSLLPQALKIKTVAPSIKIRLSNFFILGFI</sequence>
<organism evidence="1">
    <name type="scientific">candidate division CPR1 bacterium ADurb.Bin160</name>
    <dbReference type="NCBI Taxonomy" id="1852826"/>
    <lineage>
        <taxon>Bacteria</taxon>
        <taxon>candidate division CPR1</taxon>
    </lineage>
</organism>
<protein>
    <submittedName>
        <fullName evidence="1">Uncharacterized protein</fullName>
    </submittedName>
</protein>
<dbReference type="AlphaFoldDB" id="A0A1V5ZN84"/>
<name>A0A1V5ZN84_9BACT</name>
<comment type="caution">
    <text evidence="1">The sequence shown here is derived from an EMBL/GenBank/DDBJ whole genome shotgun (WGS) entry which is preliminary data.</text>
</comment>
<gene>
    <name evidence="1" type="ORF">BWY04_00858</name>
</gene>
<proteinExistence type="predicted"/>
<evidence type="ECO:0000313" key="1">
    <source>
        <dbReference type="EMBL" id="OQB41354.1"/>
    </source>
</evidence>